<keyword evidence="2" id="KW-1185">Reference proteome</keyword>
<accession>A0ABU7I5P5</accession>
<evidence type="ECO:0000313" key="2">
    <source>
        <dbReference type="Proteomes" id="UP001336835"/>
    </source>
</evidence>
<evidence type="ECO:0000313" key="1">
    <source>
        <dbReference type="EMBL" id="MEE1944790.1"/>
    </source>
</evidence>
<protein>
    <recommendedName>
        <fullName evidence="3">Natural product</fullName>
    </recommendedName>
</protein>
<gene>
    <name evidence="1" type="ORF">VRU48_06715</name>
</gene>
<organism evidence="1 2">
    <name type="scientific">Pedobacter albus</name>
    <dbReference type="NCBI Taxonomy" id="3113905"/>
    <lineage>
        <taxon>Bacteria</taxon>
        <taxon>Pseudomonadati</taxon>
        <taxon>Bacteroidota</taxon>
        <taxon>Sphingobacteriia</taxon>
        <taxon>Sphingobacteriales</taxon>
        <taxon>Sphingobacteriaceae</taxon>
        <taxon>Pedobacter</taxon>
    </lineage>
</organism>
<sequence length="68" mass="7176">MFKNTSKIKNVQQLSRSEQKAILGGAGGGNPPDLSKCGCDCAGRVTGPVYCAQYMACLQVYTCDDNAV</sequence>
<evidence type="ECO:0008006" key="3">
    <source>
        <dbReference type="Google" id="ProtNLM"/>
    </source>
</evidence>
<comment type="caution">
    <text evidence="1">The sequence shown here is derived from an EMBL/GenBank/DDBJ whole genome shotgun (WGS) entry which is preliminary data.</text>
</comment>
<dbReference type="EMBL" id="JAZDQT010000001">
    <property type="protein sequence ID" value="MEE1944790.1"/>
    <property type="molecule type" value="Genomic_DNA"/>
</dbReference>
<proteinExistence type="predicted"/>
<dbReference type="RefSeq" id="WP_330107150.1">
    <property type="nucleotide sequence ID" value="NZ_JAZDQT010000001.1"/>
</dbReference>
<name>A0ABU7I5P5_9SPHI</name>
<reference evidence="1 2" key="1">
    <citation type="submission" date="2024-01" db="EMBL/GenBank/DDBJ databases">
        <title>Pedobacter sp. nov., isolated from fresh soil.</title>
        <authorList>
            <person name="Le N.T.T."/>
        </authorList>
    </citation>
    <scope>NUCLEOTIDE SEQUENCE [LARGE SCALE GENOMIC DNA]</scope>
    <source>
        <strain evidence="1 2">KR3-3</strain>
    </source>
</reference>
<dbReference type="Proteomes" id="UP001336835">
    <property type="component" value="Unassembled WGS sequence"/>
</dbReference>